<feature type="compositionally biased region" description="Polar residues" evidence="4">
    <location>
        <begin position="228"/>
        <end position="238"/>
    </location>
</feature>
<dbReference type="EMBL" id="CP009896">
    <property type="protein sequence ID" value="AJR18799.1"/>
    <property type="molecule type" value="Genomic_DNA"/>
</dbReference>
<dbReference type="PANTHER" id="PTHR43537">
    <property type="entry name" value="TRANSCRIPTIONAL REGULATOR, GNTR FAMILY"/>
    <property type="match status" value="1"/>
</dbReference>
<organism evidence="5 6">
    <name type="scientific">Nocardioides simplex</name>
    <name type="common">Arthrobacter simplex</name>
    <dbReference type="NCBI Taxonomy" id="2045"/>
    <lineage>
        <taxon>Bacteria</taxon>
        <taxon>Bacillati</taxon>
        <taxon>Actinomycetota</taxon>
        <taxon>Actinomycetes</taxon>
        <taxon>Propionibacteriales</taxon>
        <taxon>Nocardioidaceae</taxon>
        <taxon>Pimelobacter</taxon>
    </lineage>
</organism>
<dbReference type="KEGG" id="psim:KR76_25420"/>
<keyword evidence="3" id="KW-0804">Transcription</keyword>
<evidence type="ECO:0000256" key="4">
    <source>
        <dbReference type="SAM" id="MobiDB-lite"/>
    </source>
</evidence>
<keyword evidence="1" id="KW-0805">Transcription regulation</keyword>
<evidence type="ECO:0000256" key="1">
    <source>
        <dbReference type="ARBA" id="ARBA00023015"/>
    </source>
</evidence>
<evidence type="ECO:0000313" key="6">
    <source>
        <dbReference type="Proteomes" id="UP000030300"/>
    </source>
</evidence>
<dbReference type="STRING" id="2045.KR76_25420"/>
<dbReference type="InterPro" id="IPR008920">
    <property type="entry name" value="TF_FadR/GntR_C"/>
</dbReference>
<feature type="region of interest" description="Disordered" evidence="4">
    <location>
        <begin position="218"/>
        <end position="238"/>
    </location>
</feature>
<gene>
    <name evidence="5" type="ORF">KR76_25420</name>
</gene>
<dbReference type="InterPro" id="IPR036388">
    <property type="entry name" value="WH-like_DNA-bd_sf"/>
</dbReference>
<proteinExistence type="predicted"/>
<dbReference type="AlphaFoldDB" id="A0A0C5XD93"/>
<dbReference type="InterPro" id="IPR011711">
    <property type="entry name" value="GntR_C"/>
</dbReference>
<dbReference type="Proteomes" id="UP000030300">
    <property type="component" value="Chromosome"/>
</dbReference>
<accession>A0A0C5XD93</accession>
<dbReference type="InterPro" id="IPR000524">
    <property type="entry name" value="Tscrpt_reg_HTH_GntR"/>
</dbReference>
<dbReference type="SMART" id="SM00345">
    <property type="entry name" value="HTH_GNTR"/>
    <property type="match status" value="1"/>
</dbReference>
<dbReference type="Pfam" id="PF00392">
    <property type="entry name" value="GntR"/>
    <property type="match status" value="1"/>
</dbReference>
<evidence type="ECO:0000256" key="3">
    <source>
        <dbReference type="ARBA" id="ARBA00023163"/>
    </source>
</evidence>
<name>A0A0C5XD93_NOCSI</name>
<keyword evidence="2" id="KW-0238">DNA-binding</keyword>
<dbReference type="SUPFAM" id="SSF48008">
    <property type="entry name" value="GntR ligand-binding domain-like"/>
    <property type="match status" value="1"/>
</dbReference>
<protein>
    <submittedName>
        <fullName evidence="5">Transcriptional regulator, GntR family</fullName>
    </submittedName>
</protein>
<dbReference type="CDD" id="cd07377">
    <property type="entry name" value="WHTH_GntR"/>
    <property type="match status" value="1"/>
</dbReference>
<dbReference type="RefSeq" id="WP_075018434.1">
    <property type="nucleotide sequence ID" value="NZ_BJMC01000023.1"/>
</dbReference>
<dbReference type="GeneID" id="96612091"/>
<dbReference type="SUPFAM" id="SSF46785">
    <property type="entry name" value="Winged helix' DNA-binding domain"/>
    <property type="match status" value="1"/>
</dbReference>
<dbReference type="Pfam" id="PF07729">
    <property type="entry name" value="FCD"/>
    <property type="match status" value="1"/>
</dbReference>
<dbReference type="HOGENOM" id="CLU_017584_5_4_11"/>
<evidence type="ECO:0000313" key="5">
    <source>
        <dbReference type="EMBL" id="AJR18799.1"/>
    </source>
</evidence>
<dbReference type="PANTHER" id="PTHR43537:SF24">
    <property type="entry name" value="GLUCONATE OPERON TRANSCRIPTIONAL REPRESSOR"/>
    <property type="match status" value="1"/>
</dbReference>
<dbReference type="Gene3D" id="1.20.120.530">
    <property type="entry name" value="GntR ligand-binding domain-like"/>
    <property type="match status" value="1"/>
</dbReference>
<keyword evidence="6" id="KW-1185">Reference proteome</keyword>
<dbReference type="PROSITE" id="PS50949">
    <property type="entry name" value="HTH_GNTR"/>
    <property type="match status" value="1"/>
</dbReference>
<dbReference type="GO" id="GO:0003700">
    <property type="term" value="F:DNA-binding transcription factor activity"/>
    <property type="evidence" value="ECO:0007669"/>
    <property type="project" value="InterPro"/>
</dbReference>
<dbReference type="GO" id="GO:0003677">
    <property type="term" value="F:DNA binding"/>
    <property type="evidence" value="ECO:0007669"/>
    <property type="project" value="UniProtKB-KW"/>
</dbReference>
<dbReference type="InterPro" id="IPR036390">
    <property type="entry name" value="WH_DNA-bd_sf"/>
</dbReference>
<evidence type="ECO:0000256" key="2">
    <source>
        <dbReference type="ARBA" id="ARBA00023125"/>
    </source>
</evidence>
<reference evidence="5 6" key="1">
    <citation type="journal article" date="2015" name="Genome Announc.">
        <title>Complete Genome Sequence of Steroid-Transforming Nocardioides simplex VKM Ac-2033D.</title>
        <authorList>
            <person name="Shtratnikova V.Y."/>
            <person name="Schelkunov M.I."/>
            <person name="Pekov Y.A."/>
            <person name="Fokina V.V."/>
            <person name="Logacheva M.D."/>
            <person name="Sokolov S.L."/>
            <person name="Bragin E.Y."/>
            <person name="Ashapkin V.V."/>
            <person name="Donova M.V."/>
        </authorList>
    </citation>
    <scope>NUCLEOTIDE SEQUENCE [LARGE SCALE GENOMIC DNA]</scope>
    <source>
        <strain evidence="5 6">VKM Ac-2033D</strain>
    </source>
</reference>
<dbReference type="SMART" id="SM00895">
    <property type="entry name" value="FCD"/>
    <property type="match status" value="1"/>
</dbReference>
<sequence length="238" mass="26469">MSTTSQVASQRIADVLAARILDGTLAPGSRIKQDQLADELSTSRIPVREALRILETRGLVTLRANSGAWVMSLSLPDLEMSYEIRERIEPLLLADSIPRLTDEHVARMRELQAEIVANDDVERFLVLDREFHEVSYAGSEATHLAGMVRGLWDTTQPYRRAFVRQAGTQESWVIAAEHDLILDAVARRDVDIATRMLTVHIRRTRLALLEHPEVIEQSMAPAGGAPQSVESAASSRGR</sequence>
<dbReference type="OrthoDB" id="5243844at2"/>
<dbReference type="Gene3D" id="1.10.10.10">
    <property type="entry name" value="Winged helix-like DNA-binding domain superfamily/Winged helix DNA-binding domain"/>
    <property type="match status" value="1"/>
</dbReference>